<feature type="domain" description="HNH nuclease" evidence="1">
    <location>
        <begin position="180"/>
        <end position="223"/>
    </location>
</feature>
<keyword evidence="2" id="KW-0378">Hydrolase</keyword>
<reference evidence="2" key="1">
    <citation type="journal article" date="2021" name="Proc. Natl. Acad. Sci. U.S.A.">
        <title>A Catalog of Tens of Thousands of Viruses from Human Metagenomes Reveals Hidden Associations with Chronic Diseases.</title>
        <authorList>
            <person name="Tisza M.J."/>
            <person name="Buck C.B."/>
        </authorList>
    </citation>
    <scope>NUCLEOTIDE SEQUENCE</scope>
    <source>
        <strain evidence="2">CtJ3t72</strain>
    </source>
</reference>
<protein>
    <submittedName>
        <fullName evidence="2">Homing endonuclease</fullName>
    </submittedName>
</protein>
<dbReference type="InterPro" id="IPR044925">
    <property type="entry name" value="His-Me_finger_sf"/>
</dbReference>
<dbReference type="Pfam" id="PF13392">
    <property type="entry name" value="HNH_3"/>
    <property type="match status" value="1"/>
</dbReference>
<dbReference type="Gene3D" id="3.90.75.20">
    <property type="match status" value="1"/>
</dbReference>
<organism evidence="2">
    <name type="scientific">Siphoviridae sp. ctJ3t72</name>
    <dbReference type="NCBI Taxonomy" id="2826240"/>
    <lineage>
        <taxon>Viruses</taxon>
        <taxon>Duplodnaviria</taxon>
        <taxon>Heunggongvirae</taxon>
        <taxon>Uroviricota</taxon>
        <taxon>Caudoviricetes</taxon>
    </lineage>
</organism>
<accession>A0A8S5QMY0</accession>
<dbReference type="SUPFAM" id="SSF54060">
    <property type="entry name" value="His-Me finger endonucleases"/>
    <property type="match status" value="1"/>
</dbReference>
<evidence type="ECO:0000259" key="1">
    <source>
        <dbReference type="Pfam" id="PF13392"/>
    </source>
</evidence>
<dbReference type="InterPro" id="IPR003615">
    <property type="entry name" value="HNH_nuc"/>
</dbReference>
<keyword evidence="2" id="KW-0255">Endonuclease</keyword>
<dbReference type="GO" id="GO:0004519">
    <property type="term" value="F:endonuclease activity"/>
    <property type="evidence" value="ECO:0007669"/>
    <property type="project" value="UniProtKB-KW"/>
</dbReference>
<evidence type="ECO:0000313" key="2">
    <source>
        <dbReference type="EMBL" id="DAE20598.1"/>
    </source>
</evidence>
<sequence length="262" mass="29720">MNRRYPPEMQDFVRQMASDRVSTSEMARRCNEKFKLARPISASSMTFYKSHYGIVNAPRYTKEFTDALRELVKTHTIKEATGILEYRFGLGLGPTALKGLMTRLGISTGRTGRFTEGHTPTNKGREMSAEVREKICGTWFRKGCKSMNSLPVGTEVFRDGYVLLKLRDGAELKQWDRWVLKHRYVWEQAHGPIPEGMMVIFLDGNTRNCELSNLALISKEENGILNSKKLRSQNAQATKVAITVAKLNLAIRRKGKKNGNSD</sequence>
<dbReference type="EMBL" id="BK015698">
    <property type="protein sequence ID" value="DAE20598.1"/>
    <property type="molecule type" value="Genomic_DNA"/>
</dbReference>
<keyword evidence="2" id="KW-0540">Nuclease</keyword>
<name>A0A8S5QMY0_9CAUD</name>
<proteinExistence type="predicted"/>